<feature type="domain" description="Thioredoxin-like fold" evidence="4">
    <location>
        <begin position="470"/>
        <end position="545"/>
    </location>
</feature>
<gene>
    <name evidence="5" type="ORF">SAMN02745158_02344</name>
</gene>
<keyword evidence="2" id="KW-0560">Oxidoreductase</keyword>
<feature type="domain" description="FAD/NAD(P)-binding" evidence="3">
    <location>
        <begin position="6"/>
        <end position="298"/>
    </location>
</feature>
<evidence type="ECO:0000259" key="3">
    <source>
        <dbReference type="Pfam" id="PF07992"/>
    </source>
</evidence>
<dbReference type="InterPro" id="IPR036188">
    <property type="entry name" value="FAD/NAD-bd_sf"/>
</dbReference>
<accession>A0A1M4YFD7</accession>
<evidence type="ECO:0000313" key="5">
    <source>
        <dbReference type="EMBL" id="SHF04222.1"/>
    </source>
</evidence>
<organism evidence="5 6">
    <name type="scientific">Lactonifactor longoviformis DSM 17459</name>
    <dbReference type="NCBI Taxonomy" id="1122155"/>
    <lineage>
        <taxon>Bacteria</taxon>
        <taxon>Bacillati</taxon>
        <taxon>Bacillota</taxon>
        <taxon>Clostridia</taxon>
        <taxon>Eubacteriales</taxon>
        <taxon>Clostridiaceae</taxon>
        <taxon>Lactonifactor</taxon>
    </lineage>
</organism>
<dbReference type="InterPro" id="IPR023753">
    <property type="entry name" value="FAD/NAD-binding_dom"/>
</dbReference>
<keyword evidence="6" id="KW-1185">Reference proteome</keyword>
<dbReference type="RefSeq" id="WP_072851921.1">
    <property type="nucleotide sequence ID" value="NZ_FQVI01000011.1"/>
</dbReference>
<evidence type="ECO:0000313" key="6">
    <source>
        <dbReference type="Proteomes" id="UP000184245"/>
    </source>
</evidence>
<name>A0A1M4YFD7_9CLOT</name>
<sequence length="551" mass="60750">MEHGIYDLLILGGGCAGLTAGIYAGRAKLKAAVVEKQGAGGQAAITDEIANYPGFRKISGTELAERMLEQASSFGTEFLQQDVVNLKLTQEIKEVETSSGVLKSRAVILATGAEPKKLGFQGEEEFRGRGIGYCATCDGFFFEGKDIFVIGGGYSAAEEALYLTRFGKKVTVVVRKGAFKCAKSISDKVLSHPKIEVMFHTEITEAYGDTVLRGAVFKNNQTGETFEYKVSEEDETFGIFVFIGYQPSTELYRGQVTLDEAGHVITNERMETNLSGVYAAGDLRPKLLRQLVTATADGAIAATQVEKYITEYKEKHGIREEKNLNVSEQTEADSVDGPAIISQDLRSQVQTVFDKLERETYLAVILDDSRKSEELKKFCEEVCSICKRIHMVIRRKGEDKELEAEVNAENYPMIALLKETKEYSGVKFSGIPAGHEFNSFVLAVYNLSGPGQGVEESVQNRVMAVKRRVKLQIAISLSCHFCPETVIAAQHLAILNPQIEAEMIDISMFPQLKKTYSLMSVPALIINEKQTVFGALSMEQILEQIEKVGQL</sequence>
<evidence type="ECO:0000256" key="1">
    <source>
        <dbReference type="ARBA" id="ARBA00022630"/>
    </source>
</evidence>
<dbReference type="STRING" id="1122155.SAMN02745158_02344"/>
<dbReference type="PANTHER" id="PTHR48105">
    <property type="entry name" value="THIOREDOXIN REDUCTASE 1-RELATED-RELATED"/>
    <property type="match status" value="1"/>
</dbReference>
<dbReference type="InterPro" id="IPR050097">
    <property type="entry name" value="Ferredoxin-NADP_redctase_2"/>
</dbReference>
<dbReference type="InterPro" id="IPR012336">
    <property type="entry name" value="Thioredoxin-like_fold"/>
</dbReference>
<reference evidence="5 6" key="1">
    <citation type="submission" date="2016-11" db="EMBL/GenBank/DDBJ databases">
        <authorList>
            <person name="Jaros S."/>
            <person name="Januszkiewicz K."/>
            <person name="Wedrychowicz H."/>
        </authorList>
    </citation>
    <scope>NUCLEOTIDE SEQUENCE [LARGE SCALE GENOMIC DNA]</scope>
    <source>
        <strain evidence="5 6">DSM 17459</strain>
    </source>
</reference>
<dbReference type="SUPFAM" id="SSF51905">
    <property type="entry name" value="FAD/NAD(P)-binding domain"/>
    <property type="match status" value="1"/>
</dbReference>
<evidence type="ECO:0000259" key="4">
    <source>
        <dbReference type="Pfam" id="PF13192"/>
    </source>
</evidence>
<dbReference type="PRINTS" id="PR00368">
    <property type="entry name" value="FADPNR"/>
</dbReference>
<dbReference type="SUPFAM" id="SSF52833">
    <property type="entry name" value="Thioredoxin-like"/>
    <property type="match status" value="2"/>
</dbReference>
<dbReference type="GO" id="GO:0016491">
    <property type="term" value="F:oxidoreductase activity"/>
    <property type="evidence" value="ECO:0007669"/>
    <property type="project" value="UniProtKB-KW"/>
</dbReference>
<protein>
    <submittedName>
        <fullName evidence="5">Thioredoxin reductase (NADPH)</fullName>
    </submittedName>
</protein>
<dbReference type="EMBL" id="FQVI01000011">
    <property type="protein sequence ID" value="SHF04222.1"/>
    <property type="molecule type" value="Genomic_DNA"/>
</dbReference>
<dbReference type="InterPro" id="IPR036249">
    <property type="entry name" value="Thioredoxin-like_sf"/>
</dbReference>
<dbReference type="PRINTS" id="PR00469">
    <property type="entry name" value="PNDRDTASEII"/>
</dbReference>
<dbReference type="Proteomes" id="UP000184245">
    <property type="component" value="Unassembled WGS sequence"/>
</dbReference>
<dbReference type="NCBIfam" id="TIGR03143">
    <property type="entry name" value="AhpF_homolog"/>
    <property type="match status" value="1"/>
</dbReference>
<dbReference type="Gene3D" id="3.50.50.60">
    <property type="entry name" value="FAD/NAD(P)-binding domain"/>
    <property type="match status" value="2"/>
</dbReference>
<dbReference type="AlphaFoldDB" id="A0A1M4YFD7"/>
<dbReference type="InterPro" id="IPR017561">
    <property type="entry name" value="AhpF_homologue_put"/>
</dbReference>
<dbReference type="Gene3D" id="3.40.30.80">
    <property type="match status" value="1"/>
</dbReference>
<evidence type="ECO:0000256" key="2">
    <source>
        <dbReference type="ARBA" id="ARBA00023002"/>
    </source>
</evidence>
<dbReference type="Pfam" id="PF13192">
    <property type="entry name" value="Thioredoxin_3"/>
    <property type="match status" value="1"/>
</dbReference>
<dbReference type="Pfam" id="PF07992">
    <property type="entry name" value="Pyr_redox_2"/>
    <property type="match status" value="1"/>
</dbReference>
<keyword evidence="1" id="KW-0285">Flavoprotein</keyword>
<proteinExistence type="predicted"/>
<dbReference type="OrthoDB" id="9806179at2"/>